<dbReference type="GeneID" id="25908116"/>
<dbReference type="Gene3D" id="3.40.50.720">
    <property type="entry name" value="NAD(P)-binding Rossmann-like Domain"/>
    <property type="match status" value="1"/>
</dbReference>
<dbReference type="OrthoDB" id="9989144at2759"/>
<evidence type="ECO:0000313" key="3">
    <source>
        <dbReference type="Proteomes" id="UP000054560"/>
    </source>
</evidence>
<dbReference type="InterPro" id="IPR036291">
    <property type="entry name" value="NAD(P)-bd_dom_sf"/>
</dbReference>
<accession>A0A0L0FVQ1</accession>
<dbReference type="PANTHER" id="PTHR43157:SF31">
    <property type="entry name" value="PHOSPHATIDYLINOSITOL-GLYCAN BIOSYNTHESIS CLASS F PROTEIN"/>
    <property type="match status" value="1"/>
</dbReference>
<evidence type="ECO:0000256" key="1">
    <source>
        <dbReference type="ARBA" id="ARBA00023002"/>
    </source>
</evidence>
<dbReference type="RefSeq" id="XP_014153920.1">
    <property type="nucleotide sequence ID" value="XM_014298445.1"/>
</dbReference>
<organism evidence="2 3">
    <name type="scientific">Sphaeroforma arctica JP610</name>
    <dbReference type="NCBI Taxonomy" id="667725"/>
    <lineage>
        <taxon>Eukaryota</taxon>
        <taxon>Ichthyosporea</taxon>
        <taxon>Ichthyophonida</taxon>
        <taxon>Sphaeroforma</taxon>
    </lineage>
</organism>
<protein>
    <submittedName>
        <fullName evidence="2">Uncharacterized protein</fullName>
    </submittedName>
</protein>
<dbReference type="EMBL" id="KQ242209">
    <property type="protein sequence ID" value="KNC80018.1"/>
    <property type="molecule type" value="Genomic_DNA"/>
</dbReference>
<reference evidence="2 3" key="1">
    <citation type="submission" date="2011-02" db="EMBL/GenBank/DDBJ databases">
        <title>The Genome Sequence of Sphaeroforma arctica JP610.</title>
        <authorList>
            <consortium name="The Broad Institute Genome Sequencing Platform"/>
            <person name="Russ C."/>
            <person name="Cuomo C."/>
            <person name="Young S.K."/>
            <person name="Zeng Q."/>
            <person name="Gargeya S."/>
            <person name="Alvarado L."/>
            <person name="Berlin A."/>
            <person name="Chapman S.B."/>
            <person name="Chen Z."/>
            <person name="Freedman E."/>
            <person name="Gellesch M."/>
            <person name="Goldberg J."/>
            <person name="Griggs A."/>
            <person name="Gujja S."/>
            <person name="Heilman E."/>
            <person name="Heiman D."/>
            <person name="Howarth C."/>
            <person name="Mehta T."/>
            <person name="Neiman D."/>
            <person name="Pearson M."/>
            <person name="Roberts A."/>
            <person name="Saif S."/>
            <person name="Shea T."/>
            <person name="Shenoy N."/>
            <person name="Sisk P."/>
            <person name="Stolte C."/>
            <person name="Sykes S."/>
            <person name="White J."/>
            <person name="Yandava C."/>
            <person name="Burger G."/>
            <person name="Gray M.W."/>
            <person name="Holland P.W.H."/>
            <person name="King N."/>
            <person name="Lang F.B.F."/>
            <person name="Roger A.J."/>
            <person name="Ruiz-Trillo I."/>
            <person name="Haas B."/>
            <person name="Nusbaum C."/>
            <person name="Birren B."/>
        </authorList>
    </citation>
    <scope>NUCLEOTIDE SEQUENCE [LARGE SCALE GENOMIC DNA]</scope>
    <source>
        <strain evidence="2 3">JP610</strain>
    </source>
</reference>
<dbReference type="Proteomes" id="UP000054560">
    <property type="component" value="Unassembled WGS sequence"/>
</dbReference>
<gene>
    <name evidence="2" type="ORF">SARC_07612</name>
</gene>
<dbReference type="STRING" id="667725.A0A0L0FVQ1"/>
<dbReference type="eggNOG" id="KOG1208">
    <property type="taxonomic scope" value="Eukaryota"/>
</dbReference>
<dbReference type="GO" id="GO:0016491">
    <property type="term" value="F:oxidoreductase activity"/>
    <property type="evidence" value="ECO:0007669"/>
    <property type="project" value="UniProtKB-KW"/>
</dbReference>
<dbReference type="SUPFAM" id="SSF51735">
    <property type="entry name" value="NAD(P)-binding Rossmann-fold domains"/>
    <property type="match status" value="1"/>
</dbReference>
<proteinExistence type="predicted"/>
<sequence length="119" mass="13495">MSNVLFAKEIDEKYHRDGIRAFSLHPGGIHTNLQSHVRIGTKIFWAIVTPFFFKNKDQGAATSVFCAVSPKALDNSGEYFSDCNVEKTAHEDWMNDKALREKLWQTSEKLTGAFVSNKQ</sequence>
<keyword evidence="1" id="KW-0560">Oxidoreductase</keyword>
<keyword evidence="3" id="KW-1185">Reference proteome</keyword>
<dbReference type="AlphaFoldDB" id="A0A0L0FVQ1"/>
<evidence type="ECO:0000313" key="2">
    <source>
        <dbReference type="EMBL" id="KNC80018.1"/>
    </source>
</evidence>
<name>A0A0L0FVQ1_9EUKA</name>
<dbReference type="PANTHER" id="PTHR43157">
    <property type="entry name" value="PHOSPHATIDYLINOSITOL-GLYCAN BIOSYNTHESIS CLASS F PROTEIN-RELATED"/>
    <property type="match status" value="1"/>
</dbReference>